<dbReference type="EMBL" id="AAYH02000048">
    <property type="protein sequence ID" value="EDO52574.1"/>
    <property type="molecule type" value="Genomic_DNA"/>
</dbReference>
<evidence type="ECO:0000313" key="2">
    <source>
        <dbReference type="Proteomes" id="UP000004110"/>
    </source>
</evidence>
<gene>
    <name evidence="1" type="ORF">BACUNI_04191</name>
</gene>
<evidence type="ECO:0000313" key="1">
    <source>
        <dbReference type="EMBL" id="EDO52574.1"/>
    </source>
</evidence>
<dbReference type="AlphaFoldDB" id="A0ABC9N7A9"/>
<dbReference type="Proteomes" id="UP000004110">
    <property type="component" value="Unassembled WGS sequence"/>
</dbReference>
<comment type="caution">
    <text evidence="1">The sequence shown here is derived from an EMBL/GenBank/DDBJ whole genome shotgun (WGS) entry which is preliminary data.</text>
</comment>
<organism evidence="1 2">
    <name type="scientific">Bacteroides uniformis (strain ATCC 8492 / DSM 6597 / CCUG 4942 / CIP 103695 / JCM 5828 / KCTC 5204 / NCTC 13054 / VPI 0061)</name>
    <dbReference type="NCBI Taxonomy" id="411479"/>
    <lineage>
        <taxon>Bacteria</taxon>
        <taxon>Pseudomonadati</taxon>
        <taxon>Bacteroidota</taxon>
        <taxon>Bacteroidia</taxon>
        <taxon>Bacteroidales</taxon>
        <taxon>Bacteroidaceae</taxon>
        <taxon>Bacteroides</taxon>
    </lineage>
</organism>
<sequence>MLKDGNIPITLTKSNAFPGFPAALGFTEERIWDMLWIFGS</sequence>
<reference evidence="1" key="1">
    <citation type="submission" date="2007-06" db="EMBL/GenBank/DDBJ databases">
        <authorList>
            <person name="Fulton L."/>
            <person name="Clifton S."/>
            <person name="Fulton B."/>
            <person name="Xu J."/>
            <person name="Minx P."/>
            <person name="Pepin K.H."/>
            <person name="Johnson M."/>
            <person name="Thiruvilangam P."/>
            <person name="Bhonagiri V."/>
            <person name="Nash W.E."/>
            <person name="Mardis E.R."/>
            <person name="Wilson R.K."/>
        </authorList>
    </citation>
    <scope>NUCLEOTIDE SEQUENCE [LARGE SCALE GENOMIC DNA]</scope>
    <source>
        <strain evidence="1">ATCC 8492</strain>
    </source>
</reference>
<reference evidence="1" key="2">
    <citation type="submission" date="2013-11" db="EMBL/GenBank/DDBJ databases">
        <title>Draft genome sequence of Bacteroides uniformis (ATCC 8492).</title>
        <authorList>
            <person name="Sudarsanam P."/>
            <person name="Ley R."/>
            <person name="Guruge J."/>
            <person name="Turnbaugh P.J."/>
            <person name="Mahowald M."/>
            <person name="Liep D."/>
            <person name="Gordon J."/>
        </authorList>
    </citation>
    <scope>NUCLEOTIDE SEQUENCE</scope>
    <source>
        <strain evidence="1">ATCC 8492</strain>
    </source>
</reference>
<proteinExistence type="predicted"/>
<keyword evidence="2" id="KW-1185">Reference proteome</keyword>
<name>A0ABC9N7A9_BACUC</name>
<protein>
    <submittedName>
        <fullName evidence="1">Uncharacterized protein</fullName>
    </submittedName>
</protein>
<accession>A0ABC9N7A9</accession>